<dbReference type="InterPro" id="IPR007031">
    <property type="entry name" value="Poxvirus_VLTF3"/>
</dbReference>
<evidence type="ECO:0000313" key="1">
    <source>
        <dbReference type="EMBL" id="QHT01551.1"/>
    </source>
</evidence>
<reference evidence="1" key="1">
    <citation type="journal article" date="2020" name="Nature">
        <title>Giant virus diversity and host interactions through global metagenomics.</title>
        <authorList>
            <person name="Schulz F."/>
            <person name="Roux S."/>
            <person name="Paez-Espino D."/>
            <person name="Jungbluth S."/>
            <person name="Walsh D.A."/>
            <person name="Denef V.J."/>
            <person name="McMahon K.D."/>
            <person name="Konstantinidis K.T."/>
            <person name="Eloe-Fadrosh E.A."/>
            <person name="Kyrpides N.C."/>
            <person name="Woyke T."/>
        </authorList>
    </citation>
    <scope>NUCLEOTIDE SEQUENCE</scope>
    <source>
        <strain evidence="1">GVMAG-M-3300020192-26</strain>
    </source>
</reference>
<organism evidence="1">
    <name type="scientific">viral metagenome</name>
    <dbReference type="NCBI Taxonomy" id="1070528"/>
    <lineage>
        <taxon>unclassified sequences</taxon>
        <taxon>metagenomes</taxon>
        <taxon>organismal metagenomes</taxon>
    </lineage>
</organism>
<sequence>MVKNKTTKAAPPNKKRTLDQMHTEHITKFAQTQNLLPTKKAKLAKLKSELRTLSQTDPEKCDSNCMRRKSQLIDMIANLNSEISSIESCSDTLKYIVNTLPILVDYYDNENLVEDDMEEFVDVFNESNQKNILNYFMKETKKTPVIDSPKTITSISKAQLYNEYLNVTDKSHKRRQKKNSNVCSECGGNILISDGNLVCEKCGMYEPYYTQHSKPNYKEPLQDTNTYAYKRINHLTEILSQLQAKESTDIPPRVFECMYGEIKKRKIDKNDLDIFKLRRILKNLNLRKYYEHVPHILQIINGQEPPNFSRVDEAKIKKMFKDIQKPFALFCPTNRTNFLNYSYILHKFCELLDLDEYISYFPLLKNNTKLRQHDKIWKNICEHMRWKFYRSL</sequence>
<proteinExistence type="predicted"/>
<protein>
    <recommendedName>
        <fullName evidence="2">Viral late gene transcription factor 3 zinc ribbon domain-containing protein</fullName>
    </recommendedName>
</protein>
<dbReference type="GO" id="GO:0046782">
    <property type="term" value="P:regulation of viral transcription"/>
    <property type="evidence" value="ECO:0007669"/>
    <property type="project" value="InterPro"/>
</dbReference>
<dbReference type="Pfam" id="PF04947">
    <property type="entry name" value="Pox_VLTF3"/>
    <property type="match status" value="1"/>
</dbReference>
<evidence type="ECO:0008006" key="2">
    <source>
        <dbReference type="Google" id="ProtNLM"/>
    </source>
</evidence>
<name>A0A6C0CAT9_9ZZZZ</name>
<dbReference type="AlphaFoldDB" id="A0A6C0CAT9"/>
<dbReference type="EMBL" id="MN739376">
    <property type="protein sequence ID" value="QHT01551.1"/>
    <property type="molecule type" value="Genomic_DNA"/>
</dbReference>
<accession>A0A6C0CAT9</accession>